<dbReference type="OrthoDB" id="6777793at2759"/>
<dbReference type="AlphaFoldDB" id="A0A4Y2U7Z4"/>
<comment type="caution">
    <text evidence="1">The sequence shown here is derived from an EMBL/GenBank/DDBJ whole genome shotgun (WGS) entry which is preliminary data.</text>
</comment>
<accession>A0A4Y2U7Z4</accession>
<dbReference type="EMBL" id="BGPR01034685">
    <property type="protein sequence ID" value="GBO09149.1"/>
    <property type="molecule type" value="Genomic_DNA"/>
</dbReference>
<dbReference type="Proteomes" id="UP000499080">
    <property type="component" value="Unassembled WGS sequence"/>
</dbReference>
<protein>
    <submittedName>
        <fullName evidence="1">Uncharacterized protein</fullName>
    </submittedName>
</protein>
<sequence length="92" mass="10475">MPIIMEESEQVKNFYGVSFCTTAQHVDAKLSKVIRDNNDCKKFEDRFICHNPFPFGWLVSLMSTGVVEDKKINCHLPDRNGHSSLESIDGNN</sequence>
<keyword evidence="2" id="KW-1185">Reference proteome</keyword>
<reference evidence="1 2" key="1">
    <citation type="journal article" date="2019" name="Sci. Rep.">
        <title>Orb-weaving spider Araneus ventricosus genome elucidates the spidroin gene catalogue.</title>
        <authorList>
            <person name="Kono N."/>
            <person name="Nakamura H."/>
            <person name="Ohtoshi R."/>
            <person name="Moran D.A.P."/>
            <person name="Shinohara A."/>
            <person name="Yoshida Y."/>
            <person name="Fujiwara M."/>
            <person name="Mori M."/>
            <person name="Tomita M."/>
            <person name="Arakawa K."/>
        </authorList>
    </citation>
    <scope>NUCLEOTIDE SEQUENCE [LARGE SCALE GENOMIC DNA]</scope>
</reference>
<proteinExistence type="predicted"/>
<evidence type="ECO:0000313" key="2">
    <source>
        <dbReference type="Proteomes" id="UP000499080"/>
    </source>
</evidence>
<evidence type="ECO:0000313" key="1">
    <source>
        <dbReference type="EMBL" id="GBO09149.1"/>
    </source>
</evidence>
<gene>
    <name evidence="1" type="ORF">AVEN_140524_1</name>
</gene>
<name>A0A4Y2U7Z4_ARAVE</name>
<organism evidence="1 2">
    <name type="scientific">Araneus ventricosus</name>
    <name type="common">Orbweaver spider</name>
    <name type="synonym">Epeira ventricosa</name>
    <dbReference type="NCBI Taxonomy" id="182803"/>
    <lineage>
        <taxon>Eukaryota</taxon>
        <taxon>Metazoa</taxon>
        <taxon>Ecdysozoa</taxon>
        <taxon>Arthropoda</taxon>
        <taxon>Chelicerata</taxon>
        <taxon>Arachnida</taxon>
        <taxon>Araneae</taxon>
        <taxon>Araneomorphae</taxon>
        <taxon>Entelegynae</taxon>
        <taxon>Araneoidea</taxon>
        <taxon>Araneidae</taxon>
        <taxon>Araneus</taxon>
    </lineage>
</organism>